<dbReference type="HAMAP" id="MF_00787">
    <property type="entry name" value="CbiD"/>
    <property type="match status" value="1"/>
</dbReference>
<comment type="caution">
    <text evidence="6">The sequence shown here is derived from an EMBL/GenBank/DDBJ whole genome shotgun (WGS) entry which is preliminary data.</text>
</comment>
<dbReference type="GO" id="GO:0032259">
    <property type="term" value="P:methylation"/>
    <property type="evidence" value="ECO:0007669"/>
    <property type="project" value="UniProtKB-KW"/>
</dbReference>
<dbReference type="Gene3D" id="3.30.2110.10">
    <property type="entry name" value="CbiD-like"/>
    <property type="match status" value="1"/>
</dbReference>
<dbReference type="InterPro" id="IPR002748">
    <property type="entry name" value="CbiD"/>
</dbReference>
<evidence type="ECO:0000313" key="7">
    <source>
        <dbReference type="Proteomes" id="UP000661006"/>
    </source>
</evidence>
<evidence type="ECO:0000256" key="2">
    <source>
        <dbReference type="ARBA" id="ARBA00022603"/>
    </source>
</evidence>
<evidence type="ECO:0000256" key="3">
    <source>
        <dbReference type="ARBA" id="ARBA00022679"/>
    </source>
</evidence>
<comment type="similarity">
    <text evidence="5">Belongs to the CbiD family.</text>
</comment>
<protein>
    <recommendedName>
        <fullName evidence="5">Cobalt-precorrin-5B C(1)-methyltransferase</fullName>
        <ecNumber evidence="5">2.1.1.195</ecNumber>
    </recommendedName>
    <alternativeName>
        <fullName evidence="5">Cobalt-precorrin-6A synthase</fullName>
    </alternativeName>
</protein>
<comment type="catalytic activity">
    <reaction evidence="5">
        <text>Co-precorrin-5B + S-adenosyl-L-methionine = Co-precorrin-6A + S-adenosyl-L-homocysteine</text>
        <dbReference type="Rhea" id="RHEA:26285"/>
        <dbReference type="ChEBI" id="CHEBI:57856"/>
        <dbReference type="ChEBI" id="CHEBI:59789"/>
        <dbReference type="ChEBI" id="CHEBI:60063"/>
        <dbReference type="ChEBI" id="CHEBI:60064"/>
        <dbReference type="EC" id="2.1.1.195"/>
    </reaction>
</comment>
<dbReference type="GO" id="GO:0019251">
    <property type="term" value="P:anaerobic cobalamin biosynthetic process"/>
    <property type="evidence" value="ECO:0007669"/>
    <property type="project" value="UniProtKB-UniRule"/>
</dbReference>
<dbReference type="PANTHER" id="PTHR35863:SF1">
    <property type="entry name" value="COBALT-PRECORRIN-5B C(1)-METHYLTRANSFERASE"/>
    <property type="match status" value="1"/>
</dbReference>
<dbReference type="GeneID" id="81474817"/>
<comment type="function">
    <text evidence="5">Catalyzes the methylation of C-1 in cobalt-precorrin-5B to form cobalt-precorrin-6A.</text>
</comment>
<name>A0A9Q2FNA5_GLUJA</name>
<dbReference type="NCBIfam" id="NF000849">
    <property type="entry name" value="PRK00075.1-1"/>
    <property type="match status" value="1"/>
</dbReference>
<keyword evidence="3 5" id="KW-0808">Transferase</keyword>
<keyword evidence="2 5" id="KW-0489">Methyltransferase</keyword>
<evidence type="ECO:0000256" key="1">
    <source>
        <dbReference type="ARBA" id="ARBA00022573"/>
    </source>
</evidence>
<dbReference type="EC" id="2.1.1.195" evidence="5"/>
<dbReference type="AlphaFoldDB" id="A0A9Q2FNA5"/>
<keyword evidence="1 5" id="KW-0169">Cobalamin biosynthesis</keyword>
<dbReference type="GO" id="GO:0008168">
    <property type="term" value="F:methyltransferase activity"/>
    <property type="evidence" value="ECO:0007669"/>
    <property type="project" value="UniProtKB-UniRule"/>
</dbReference>
<proteinExistence type="inferred from homology"/>
<dbReference type="NCBIfam" id="TIGR00312">
    <property type="entry name" value="cbiD"/>
    <property type="match status" value="1"/>
</dbReference>
<dbReference type="PANTHER" id="PTHR35863">
    <property type="entry name" value="COBALT-PRECORRIN-5B C(1)-METHYLTRANSFERASE"/>
    <property type="match status" value="1"/>
</dbReference>
<dbReference type="Pfam" id="PF01888">
    <property type="entry name" value="CbiD"/>
    <property type="match status" value="1"/>
</dbReference>
<organism evidence="6 7">
    <name type="scientific">Gluconobacter japonicus</name>
    <dbReference type="NCBI Taxonomy" id="376620"/>
    <lineage>
        <taxon>Bacteria</taxon>
        <taxon>Pseudomonadati</taxon>
        <taxon>Pseudomonadota</taxon>
        <taxon>Alphaproteobacteria</taxon>
        <taxon>Acetobacterales</taxon>
        <taxon>Acetobacteraceae</taxon>
        <taxon>Gluconobacter</taxon>
    </lineage>
</organism>
<dbReference type="RefSeq" id="WP_061930148.1">
    <property type="nucleotide sequence ID" value="NZ_JABCQN010000003.1"/>
</dbReference>
<evidence type="ECO:0000256" key="4">
    <source>
        <dbReference type="ARBA" id="ARBA00022691"/>
    </source>
</evidence>
<sequence>MSFLAFVQSVWLAFRHKYRILYMMTAQAPPLRYGWTTGSCATAAAKAAWTALKTGQFPDPVLITLPGGKSASFVLAGHGFNENGAWAAVVKDAGDDPDVTHGALIHAAVRKCPSGNGVTFVAGVGVGTITRPGLPLPPGEPAINPVPRQMIIRALEDVSGSDVAAEVTVSVENGITLAKKTLNSRLGIVGGLSILGTTGIVVPFSCSAWIDSIHRGIDVARALNLPHLAATTGNVSERAVQELYGLPETALIEMGDFAGGVLKYIRRHPVPRLTIGGGIAKMTKLAQGRMDLHSKRGSADMTALAALATTAGAASDLAEAIALTPTVAEAFLLASQAGIPLGDHIANVARQFALSVLEGSNVMLDVLVFDRQGQCVGRSHPVGNPPLKRL</sequence>
<gene>
    <name evidence="5" type="primary">cbiD</name>
    <name evidence="6" type="ORF">HKD32_08915</name>
</gene>
<keyword evidence="4 5" id="KW-0949">S-adenosyl-L-methionine</keyword>
<comment type="pathway">
    <text evidence="5">Cofactor biosynthesis; adenosylcobalamin biosynthesis; cob(II)yrinate a,c-diamide from sirohydrochlorin (anaerobic route): step 6/10.</text>
</comment>
<dbReference type="SUPFAM" id="SSF111342">
    <property type="entry name" value="CbiD-like"/>
    <property type="match status" value="1"/>
</dbReference>
<dbReference type="EMBL" id="JABCQN010000003">
    <property type="protein sequence ID" value="MBF0870967.1"/>
    <property type="molecule type" value="Genomic_DNA"/>
</dbReference>
<dbReference type="Proteomes" id="UP000661006">
    <property type="component" value="Unassembled WGS sequence"/>
</dbReference>
<dbReference type="PIRSF" id="PIRSF026782">
    <property type="entry name" value="CbiD"/>
    <property type="match status" value="1"/>
</dbReference>
<reference evidence="6" key="2">
    <citation type="submission" date="2020-11" db="EMBL/GenBank/DDBJ databases">
        <title>Description of novel Gluconobacter species.</title>
        <authorList>
            <person name="Cleenwerck I."/>
            <person name="Cnockaert M."/>
            <person name="Borremans W."/>
            <person name="Wieme A.D."/>
            <person name="De Vuyst L."/>
            <person name="Vandamme P."/>
        </authorList>
    </citation>
    <scope>NUCLEOTIDE SEQUENCE</scope>
    <source>
        <strain evidence="6">R71697</strain>
    </source>
</reference>
<evidence type="ECO:0000256" key="5">
    <source>
        <dbReference type="HAMAP-Rule" id="MF_00787"/>
    </source>
</evidence>
<evidence type="ECO:0000313" key="6">
    <source>
        <dbReference type="EMBL" id="MBF0870967.1"/>
    </source>
</evidence>
<accession>A0A9Q2FNA5</accession>
<dbReference type="InterPro" id="IPR036074">
    <property type="entry name" value="CbiD_sf"/>
</dbReference>
<reference evidence="6" key="1">
    <citation type="submission" date="2020-04" db="EMBL/GenBank/DDBJ databases">
        <authorList>
            <person name="Sombolestani A."/>
        </authorList>
    </citation>
    <scope>NUCLEOTIDE SEQUENCE</scope>
    <source>
        <strain evidence="6">R71697</strain>
    </source>
</reference>